<keyword evidence="1" id="KW-1133">Transmembrane helix</keyword>
<dbReference type="EMBL" id="CP031165">
    <property type="protein sequence ID" value="AXV09163.1"/>
    <property type="molecule type" value="Genomic_DNA"/>
</dbReference>
<feature type="transmembrane region" description="Helical" evidence="1">
    <location>
        <begin position="194"/>
        <end position="213"/>
    </location>
</feature>
<protein>
    <submittedName>
        <fullName evidence="2">Putative integral membrane protein</fullName>
    </submittedName>
</protein>
<feature type="transmembrane region" description="Helical" evidence="1">
    <location>
        <begin position="166"/>
        <end position="187"/>
    </location>
</feature>
<feature type="transmembrane region" description="Helical" evidence="1">
    <location>
        <begin position="448"/>
        <end position="468"/>
    </location>
</feature>
<reference evidence="2 3" key="1">
    <citation type="submission" date="2018-09" db="EMBL/GenBank/DDBJ databases">
        <title>Complete genome sequence of Euzebya sp. DY32-46 isolated from seawater of Pacific Ocean.</title>
        <authorList>
            <person name="Xu L."/>
            <person name="Wu Y.-H."/>
            <person name="Xu X.-W."/>
        </authorList>
    </citation>
    <scope>NUCLEOTIDE SEQUENCE [LARGE SCALE GENOMIC DNA]</scope>
    <source>
        <strain evidence="2 3">DY32-46</strain>
    </source>
</reference>
<feature type="transmembrane region" description="Helical" evidence="1">
    <location>
        <begin position="219"/>
        <end position="236"/>
    </location>
</feature>
<dbReference type="AlphaFoldDB" id="A0A346Y3W6"/>
<feature type="transmembrane region" description="Helical" evidence="1">
    <location>
        <begin position="95"/>
        <end position="114"/>
    </location>
</feature>
<organism evidence="2 3">
    <name type="scientific">Euzebya pacifica</name>
    <dbReference type="NCBI Taxonomy" id="1608957"/>
    <lineage>
        <taxon>Bacteria</taxon>
        <taxon>Bacillati</taxon>
        <taxon>Actinomycetota</taxon>
        <taxon>Nitriliruptoria</taxon>
        <taxon>Euzebyales</taxon>
    </lineage>
</organism>
<keyword evidence="1" id="KW-0472">Membrane</keyword>
<keyword evidence="1" id="KW-0812">Transmembrane</keyword>
<dbReference type="RefSeq" id="WP_114593387.1">
    <property type="nucleotide sequence ID" value="NZ_CP031165.1"/>
</dbReference>
<evidence type="ECO:0000313" key="3">
    <source>
        <dbReference type="Proteomes" id="UP000264006"/>
    </source>
</evidence>
<dbReference type="OrthoDB" id="3348156at2"/>
<proteinExistence type="predicted"/>
<evidence type="ECO:0000313" key="2">
    <source>
        <dbReference type="EMBL" id="AXV09163.1"/>
    </source>
</evidence>
<feature type="transmembrane region" description="Helical" evidence="1">
    <location>
        <begin position="396"/>
        <end position="413"/>
    </location>
</feature>
<evidence type="ECO:0000256" key="1">
    <source>
        <dbReference type="SAM" id="Phobius"/>
    </source>
</evidence>
<gene>
    <name evidence="2" type="ORF">DVS28_a4498</name>
</gene>
<keyword evidence="3" id="KW-1185">Reference proteome</keyword>
<name>A0A346Y3W6_9ACTN</name>
<dbReference type="Proteomes" id="UP000264006">
    <property type="component" value="Chromosome"/>
</dbReference>
<feature type="transmembrane region" description="Helical" evidence="1">
    <location>
        <begin position="59"/>
        <end position="83"/>
    </location>
</feature>
<dbReference type="KEGG" id="euz:DVS28_a4498"/>
<feature type="transmembrane region" description="Helical" evidence="1">
    <location>
        <begin position="355"/>
        <end position="376"/>
    </location>
</feature>
<sequence>MSVSLQRHPQVPPPPGADLVRPRLLQPTGLLWAAVVVAVVGHAVLWAGPFREGQSAGPYWTVVVAALAITVPLAAMAVADLRVGRLRGAGLRSRTVVAASTVLLLGLMVVQVVVGGPDDTDLQVYQRQGAALIDTGGLPVEQPAEYPPLGVVVFGFATLLERALPIGFGVAVGLLLGALWIGTIAVLVRRVEPWAVAVMVLWPTITLFVLIRYDAMPTAFLVAGLAVAAGVTASTGEDTRRDSIGAGLLLGLGAAAKWTPGLAAVVLAVGWWRAGRRRTAAWFAAATAAGFLLPHMPFLLTAEQRGAVLDAYRFHAVRELTAESFPFLPLHLLGFAPQPDRPWVGVEGLDPAVSWVPTALLVLALLGPIGAAWWAPDRVIGWALLAPLAFMLGNRIYSPQFVLTFAALWAFGIGHHRAATTRQRLAVVGAAGAAATIGWGIWPNFVDYWLPLSWALFATMIALTVVAVRWAPVDKGRHEHPSLTRAR</sequence>
<accession>A0A346Y3W6</accession>
<feature type="transmembrane region" description="Helical" evidence="1">
    <location>
        <begin position="29"/>
        <end position="47"/>
    </location>
</feature>
<feature type="transmembrane region" description="Helical" evidence="1">
    <location>
        <begin position="248"/>
        <end position="274"/>
    </location>
</feature>
<feature type="transmembrane region" description="Helical" evidence="1">
    <location>
        <begin position="425"/>
        <end position="442"/>
    </location>
</feature>
<feature type="transmembrane region" description="Helical" evidence="1">
    <location>
        <begin position="280"/>
        <end position="300"/>
    </location>
</feature>